<evidence type="ECO:0000313" key="8">
    <source>
        <dbReference type="Proteomes" id="UP001189429"/>
    </source>
</evidence>
<evidence type="ECO:0000256" key="3">
    <source>
        <dbReference type="ARBA" id="ARBA00022989"/>
    </source>
</evidence>
<dbReference type="Pfam" id="PF00520">
    <property type="entry name" value="Ion_trans"/>
    <property type="match status" value="1"/>
</dbReference>
<feature type="region of interest" description="Disordered" evidence="5">
    <location>
        <begin position="78"/>
        <end position="104"/>
    </location>
</feature>
<sequence length="104" mass="11466">MNLVDLISIIPWWLEFVIETSGFKLGFLRSARLIRLVRLMKVGGLGRKFEIMCEVFARSWGSIAAIAVTLCVLSLSQRGLGPLPRRSPRRRISTTTSGSTTGSG</sequence>
<dbReference type="EMBL" id="CAUYUJ010020715">
    <property type="protein sequence ID" value="CAK0900033.1"/>
    <property type="molecule type" value="Genomic_DNA"/>
</dbReference>
<gene>
    <name evidence="7" type="ORF">PCOR1329_LOCUS77431</name>
</gene>
<evidence type="ECO:0000256" key="1">
    <source>
        <dbReference type="ARBA" id="ARBA00004141"/>
    </source>
</evidence>
<feature type="compositionally biased region" description="Low complexity" evidence="5">
    <location>
        <begin position="93"/>
        <end position="104"/>
    </location>
</feature>
<evidence type="ECO:0000256" key="5">
    <source>
        <dbReference type="SAM" id="MobiDB-lite"/>
    </source>
</evidence>
<reference evidence="7" key="1">
    <citation type="submission" date="2023-10" db="EMBL/GenBank/DDBJ databases">
        <authorList>
            <person name="Chen Y."/>
            <person name="Shah S."/>
            <person name="Dougan E. K."/>
            <person name="Thang M."/>
            <person name="Chan C."/>
        </authorList>
    </citation>
    <scope>NUCLEOTIDE SEQUENCE [LARGE SCALE GENOMIC DNA]</scope>
</reference>
<dbReference type="Proteomes" id="UP001189429">
    <property type="component" value="Unassembled WGS sequence"/>
</dbReference>
<comment type="subcellular location">
    <subcellularLocation>
        <location evidence="1">Membrane</location>
        <topology evidence="1">Multi-pass membrane protein</topology>
    </subcellularLocation>
</comment>
<dbReference type="Gene3D" id="1.10.287.930">
    <property type="entry name" value="Mammalian shaker kv1.2 potassium channel- beta subunit complex"/>
    <property type="match status" value="1"/>
</dbReference>
<dbReference type="InterPro" id="IPR005821">
    <property type="entry name" value="Ion_trans_dom"/>
</dbReference>
<organism evidence="7 8">
    <name type="scientific">Prorocentrum cordatum</name>
    <dbReference type="NCBI Taxonomy" id="2364126"/>
    <lineage>
        <taxon>Eukaryota</taxon>
        <taxon>Sar</taxon>
        <taxon>Alveolata</taxon>
        <taxon>Dinophyceae</taxon>
        <taxon>Prorocentrales</taxon>
        <taxon>Prorocentraceae</taxon>
        <taxon>Prorocentrum</taxon>
    </lineage>
</organism>
<keyword evidence="2" id="KW-0812">Transmembrane</keyword>
<feature type="domain" description="Ion transport" evidence="6">
    <location>
        <begin position="1"/>
        <end position="73"/>
    </location>
</feature>
<keyword evidence="4" id="KW-0472">Membrane</keyword>
<comment type="caution">
    <text evidence="7">The sequence shown here is derived from an EMBL/GenBank/DDBJ whole genome shotgun (WGS) entry which is preliminary data.</text>
</comment>
<protein>
    <recommendedName>
        <fullName evidence="6">Ion transport domain-containing protein</fullName>
    </recommendedName>
</protein>
<evidence type="ECO:0000256" key="2">
    <source>
        <dbReference type="ARBA" id="ARBA00022692"/>
    </source>
</evidence>
<keyword evidence="8" id="KW-1185">Reference proteome</keyword>
<evidence type="ECO:0000256" key="4">
    <source>
        <dbReference type="ARBA" id="ARBA00023136"/>
    </source>
</evidence>
<evidence type="ECO:0000313" key="7">
    <source>
        <dbReference type="EMBL" id="CAK0900033.1"/>
    </source>
</evidence>
<dbReference type="SUPFAM" id="SSF81324">
    <property type="entry name" value="Voltage-gated potassium channels"/>
    <property type="match status" value="1"/>
</dbReference>
<name>A0ABN9XJP4_9DINO</name>
<accession>A0ABN9XJP4</accession>
<proteinExistence type="predicted"/>
<keyword evidence="3" id="KW-1133">Transmembrane helix</keyword>
<evidence type="ECO:0000259" key="6">
    <source>
        <dbReference type="Pfam" id="PF00520"/>
    </source>
</evidence>